<keyword evidence="1" id="KW-0812">Transmembrane</keyword>
<keyword evidence="1" id="KW-1133">Transmembrane helix</keyword>
<feature type="transmembrane region" description="Helical" evidence="1">
    <location>
        <begin position="44"/>
        <end position="64"/>
    </location>
</feature>
<feature type="transmembrane region" description="Helical" evidence="1">
    <location>
        <begin position="21"/>
        <end position="38"/>
    </location>
</feature>
<gene>
    <name evidence="2" type="ORF">ACFOY7_12320</name>
</gene>
<proteinExistence type="predicted"/>
<evidence type="ECO:0000256" key="1">
    <source>
        <dbReference type="SAM" id="Phobius"/>
    </source>
</evidence>
<keyword evidence="3" id="KW-1185">Reference proteome</keyword>
<dbReference type="EMBL" id="JBHSDT010000008">
    <property type="protein sequence ID" value="MFC4403854.1"/>
    <property type="molecule type" value="Genomic_DNA"/>
</dbReference>
<evidence type="ECO:0000313" key="3">
    <source>
        <dbReference type="Proteomes" id="UP001595882"/>
    </source>
</evidence>
<keyword evidence="1" id="KW-0472">Membrane</keyword>
<protein>
    <submittedName>
        <fullName evidence="2">Uncharacterized protein</fullName>
    </submittedName>
</protein>
<dbReference type="Proteomes" id="UP001595882">
    <property type="component" value="Unassembled WGS sequence"/>
</dbReference>
<name>A0ABV8X0R9_9BACI</name>
<sequence>MAKTNIQQEADFNEHTRPHPLHIYFFPALFGIVSIAAPNESRPYSIAAGLIMAVLLIFALYVTFRKSHSKKRYNQYLSITMVFTSVLTLIPGLKISVGIFWTVFLLISWCVMYFVSFYGKDSFHLRSFRCGSL</sequence>
<accession>A0ABV8X0R9</accession>
<evidence type="ECO:0000313" key="2">
    <source>
        <dbReference type="EMBL" id="MFC4403854.1"/>
    </source>
</evidence>
<feature type="transmembrane region" description="Helical" evidence="1">
    <location>
        <begin position="76"/>
        <end position="93"/>
    </location>
</feature>
<comment type="caution">
    <text evidence="2">The sequence shown here is derived from an EMBL/GenBank/DDBJ whole genome shotgun (WGS) entry which is preliminary data.</text>
</comment>
<organism evidence="2 3">
    <name type="scientific">Gracilibacillus xinjiangensis</name>
    <dbReference type="NCBI Taxonomy" id="1193282"/>
    <lineage>
        <taxon>Bacteria</taxon>
        <taxon>Bacillati</taxon>
        <taxon>Bacillota</taxon>
        <taxon>Bacilli</taxon>
        <taxon>Bacillales</taxon>
        <taxon>Bacillaceae</taxon>
        <taxon>Gracilibacillus</taxon>
    </lineage>
</organism>
<dbReference type="RefSeq" id="WP_390252383.1">
    <property type="nucleotide sequence ID" value="NZ_JBHSDT010000008.1"/>
</dbReference>
<reference evidence="3" key="1">
    <citation type="journal article" date="2019" name="Int. J. Syst. Evol. Microbiol.">
        <title>The Global Catalogue of Microorganisms (GCM) 10K type strain sequencing project: providing services to taxonomists for standard genome sequencing and annotation.</title>
        <authorList>
            <consortium name="The Broad Institute Genomics Platform"/>
            <consortium name="The Broad Institute Genome Sequencing Center for Infectious Disease"/>
            <person name="Wu L."/>
            <person name="Ma J."/>
        </authorList>
    </citation>
    <scope>NUCLEOTIDE SEQUENCE [LARGE SCALE GENOMIC DNA]</scope>
    <source>
        <strain evidence="3">CCUG 37865</strain>
    </source>
</reference>
<feature type="transmembrane region" description="Helical" evidence="1">
    <location>
        <begin position="99"/>
        <end position="119"/>
    </location>
</feature>